<dbReference type="Proteomes" id="UP001642484">
    <property type="component" value="Unassembled WGS sequence"/>
</dbReference>
<comment type="caution">
    <text evidence="3">The sequence shown here is derived from an EMBL/GenBank/DDBJ whole genome shotgun (WGS) entry which is preliminary data.</text>
</comment>
<name>A0ABP0I604_9DINO</name>
<feature type="compositionally biased region" description="Low complexity" evidence="1">
    <location>
        <begin position="264"/>
        <end position="277"/>
    </location>
</feature>
<feature type="region of interest" description="Disordered" evidence="1">
    <location>
        <begin position="179"/>
        <end position="208"/>
    </location>
</feature>
<feature type="compositionally biased region" description="Basic residues" evidence="1">
    <location>
        <begin position="186"/>
        <end position="199"/>
    </location>
</feature>
<evidence type="ECO:0000256" key="1">
    <source>
        <dbReference type="SAM" id="MobiDB-lite"/>
    </source>
</evidence>
<accession>A0ABP0I604</accession>
<sequence length="277" mass="30934">MALMHLYIHIPSLDVDRLRNQPDFAASTGKVRHHDVSSLNALWEVCHRSGEPNLLLLRCRQTWHGAFLEKDGRDSKMQPEDQTVPAPQVVPPAQPVDFSTMDSVVKSSHRAMILKAEWQMEPPAPPMEVAGSQPASYSEAPGHSRGGAGYKSAMQLLMEARAGEGRSAAHSSALQLLREAAAAPRRGARRRPRPARAQRRKEPGPKVEPLPVLEHYYIHKHIHRHHQQVVGSREEALRAAEEMRNATEASLQRTFKPRSRPQEVSRSTSLPVLSSSR</sequence>
<organism evidence="3 4">
    <name type="scientific">Durusdinium trenchii</name>
    <dbReference type="NCBI Taxonomy" id="1381693"/>
    <lineage>
        <taxon>Eukaryota</taxon>
        <taxon>Sar</taxon>
        <taxon>Alveolata</taxon>
        <taxon>Dinophyceae</taxon>
        <taxon>Suessiales</taxon>
        <taxon>Symbiodiniaceae</taxon>
        <taxon>Durusdinium</taxon>
    </lineage>
</organism>
<feature type="region of interest" description="Disordered" evidence="1">
    <location>
        <begin position="226"/>
        <end position="277"/>
    </location>
</feature>
<reference evidence="3 4" key="1">
    <citation type="submission" date="2024-02" db="EMBL/GenBank/DDBJ databases">
        <authorList>
            <person name="Chen Y."/>
            <person name="Shah S."/>
            <person name="Dougan E. K."/>
            <person name="Thang M."/>
            <person name="Chan C."/>
        </authorList>
    </citation>
    <scope>NUCLEOTIDE SEQUENCE [LARGE SCALE GENOMIC DNA]</scope>
</reference>
<evidence type="ECO:0000313" key="2">
    <source>
        <dbReference type="EMBL" id="CAK8996808.1"/>
    </source>
</evidence>
<protein>
    <submittedName>
        <fullName evidence="3">Uncharacterized protein</fullName>
    </submittedName>
</protein>
<dbReference type="EMBL" id="CAXAMN010001903">
    <property type="protein sequence ID" value="CAK8996858.1"/>
    <property type="molecule type" value="Genomic_DNA"/>
</dbReference>
<gene>
    <name evidence="2" type="ORF">CCMP2556_LOCUS4609</name>
    <name evidence="3" type="ORF">CCMP2556_LOCUS4628</name>
</gene>
<feature type="region of interest" description="Disordered" evidence="1">
    <location>
        <begin position="123"/>
        <end position="148"/>
    </location>
</feature>
<feature type="compositionally biased region" description="Basic and acidic residues" evidence="1">
    <location>
        <begin position="232"/>
        <end position="245"/>
    </location>
</feature>
<evidence type="ECO:0000313" key="3">
    <source>
        <dbReference type="EMBL" id="CAK8996858.1"/>
    </source>
</evidence>
<keyword evidence="4" id="KW-1185">Reference proteome</keyword>
<evidence type="ECO:0000313" key="4">
    <source>
        <dbReference type="Proteomes" id="UP001642484"/>
    </source>
</evidence>
<dbReference type="EMBL" id="CAXAMN010001892">
    <property type="protein sequence ID" value="CAK8996808.1"/>
    <property type="molecule type" value="Genomic_DNA"/>
</dbReference>
<proteinExistence type="predicted"/>
<feature type="region of interest" description="Disordered" evidence="1">
    <location>
        <begin position="72"/>
        <end position="96"/>
    </location>
</feature>